<dbReference type="GO" id="GO:0009103">
    <property type="term" value="P:lipopolysaccharide biosynthetic process"/>
    <property type="evidence" value="ECO:0007669"/>
    <property type="project" value="TreeGrafter"/>
</dbReference>
<evidence type="ECO:0000256" key="1">
    <source>
        <dbReference type="ARBA" id="ARBA00022679"/>
    </source>
</evidence>
<dbReference type="InterPro" id="IPR028098">
    <property type="entry name" value="Glyco_trans_4-like_N"/>
</dbReference>
<dbReference type="KEGG" id="glj:GKIL_3470"/>
<accession>U5QLA7</accession>
<evidence type="ECO:0000259" key="2">
    <source>
        <dbReference type="Pfam" id="PF00534"/>
    </source>
</evidence>
<keyword evidence="1 4" id="KW-0808">Transferase</keyword>
<dbReference type="HOGENOM" id="CLU_009583_27_0_3"/>
<organism evidence="4 5">
    <name type="scientific">Gloeobacter kilaueensis (strain ATCC BAA-2537 / CCAP 1431/1 / ULC 316 / JS1)</name>
    <dbReference type="NCBI Taxonomy" id="1183438"/>
    <lineage>
        <taxon>Bacteria</taxon>
        <taxon>Bacillati</taxon>
        <taxon>Cyanobacteriota</taxon>
        <taxon>Cyanophyceae</taxon>
        <taxon>Gloeobacterales</taxon>
        <taxon>Gloeobacteraceae</taxon>
        <taxon>Gloeobacter</taxon>
    </lineage>
</organism>
<dbReference type="FunFam" id="3.40.50.2000:FF:000119">
    <property type="entry name" value="Glycosyl transferase group 1"/>
    <property type="match status" value="1"/>
</dbReference>
<evidence type="ECO:0000313" key="4">
    <source>
        <dbReference type="EMBL" id="AGY59716.1"/>
    </source>
</evidence>
<dbReference type="PANTHER" id="PTHR46401:SF2">
    <property type="entry name" value="GLYCOSYLTRANSFERASE WBBK-RELATED"/>
    <property type="match status" value="1"/>
</dbReference>
<feature type="domain" description="Glycosyl transferase family 1" evidence="2">
    <location>
        <begin position="187"/>
        <end position="340"/>
    </location>
</feature>
<dbReference type="AlphaFoldDB" id="U5QLA7"/>
<dbReference type="Pfam" id="PF13439">
    <property type="entry name" value="Glyco_transf_4"/>
    <property type="match status" value="1"/>
</dbReference>
<dbReference type="RefSeq" id="WP_023175016.1">
    <property type="nucleotide sequence ID" value="NC_022600.1"/>
</dbReference>
<dbReference type="PANTHER" id="PTHR46401">
    <property type="entry name" value="GLYCOSYLTRANSFERASE WBBK-RELATED"/>
    <property type="match status" value="1"/>
</dbReference>
<dbReference type="InterPro" id="IPR001296">
    <property type="entry name" value="Glyco_trans_1"/>
</dbReference>
<sequence>MRVLYDGAIYNFQSHGGIRRYFDNLFKQLAADYSLSLYRCHPQIPLARRPHLRQYTYRYFRPRRLSSALEPFFLRGLLGTGRFDLLHPTYYSYSPLIAAAGRERLPIVLTVWDLIHERFPDQAGPTADTVALKQKILPLAQRIICISESTKADLIEIYKIPEKKISVTYLATDLNAALALGDEPVPERPYFLYVGSRLAYKNFDRLLVAFAQAFSAKSDPVLCVVGAPAQPAEQERIAALGLTGRVEFYPYPDDRHLAKLYHRSLALVYPSLYEGFGIPPLEAMACETAVIASNRSSLPEVVGDAGILINPLDIAEWTDALRQLATNPQERTKLIERGSERVKHFSWQKTAAQTLAVYQLVGG</sequence>
<evidence type="ECO:0000313" key="5">
    <source>
        <dbReference type="Proteomes" id="UP000017396"/>
    </source>
</evidence>
<dbReference type="OrthoDB" id="9797829at2"/>
<name>U5QLA7_GLOK1</name>
<dbReference type="Proteomes" id="UP000017396">
    <property type="component" value="Chromosome"/>
</dbReference>
<dbReference type="GO" id="GO:0016757">
    <property type="term" value="F:glycosyltransferase activity"/>
    <property type="evidence" value="ECO:0007669"/>
    <property type="project" value="InterPro"/>
</dbReference>
<evidence type="ECO:0000259" key="3">
    <source>
        <dbReference type="Pfam" id="PF13439"/>
    </source>
</evidence>
<reference evidence="4 5" key="1">
    <citation type="journal article" date="2013" name="PLoS ONE">
        <title>Cultivation and Complete Genome Sequencing of Gloeobacter kilaueensis sp. nov., from a Lava Cave in Kilauea Caldera, Hawai'i.</title>
        <authorList>
            <person name="Saw J.H."/>
            <person name="Schatz M."/>
            <person name="Brown M.V."/>
            <person name="Kunkel D.D."/>
            <person name="Foster J.S."/>
            <person name="Shick H."/>
            <person name="Christensen S."/>
            <person name="Hou S."/>
            <person name="Wan X."/>
            <person name="Donachie S.P."/>
        </authorList>
    </citation>
    <scope>NUCLEOTIDE SEQUENCE [LARGE SCALE GENOMIC DNA]</scope>
    <source>
        <strain evidence="5">JS</strain>
    </source>
</reference>
<dbReference type="Pfam" id="PF00534">
    <property type="entry name" value="Glycos_transf_1"/>
    <property type="match status" value="1"/>
</dbReference>
<protein>
    <submittedName>
        <fullName evidence="4">Glycosyl transferase group 1</fullName>
    </submittedName>
</protein>
<dbReference type="Gene3D" id="3.40.50.2000">
    <property type="entry name" value="Glycogen Phosphorylase B"/>
    <property type="match status" value="2"/>
</dbReference>
<feature type="domain" description="Glycosyltransferase subfamily 4-like N-terminal" evidence="3">
    <location>
        <begin position="16"/>
        <end position="174"/>
    </location>
</feature>
<proteinExistence type="predicted"/>
<dbReference type="SUPFAM" id="SSF53756">
    <property type="entry name" value="UDP-Glycosyltransferase/glycogen phosphorylase"/>
    <property type="match status" value="1"/>
</dbReference>
<dbReference type="STRING" id="1183438.GKIL_3470"/>
<dbReference type="EMBL" id="CP003587">
    <property type="protein sequence ID" value="AGY59716.1"/>
    <property type="molecule type" value="Genomic_DNA"/>
</dbReference>
<dbReference type="eggNOG" id="COG0438">
    <property type="taxonomic scope" value="Bacteria"/>
</dbReference>
<gene>
    <name evidence="4" type="ORF">GKIL_3470</name>
</gene>
<keyword evidence="5" id="KW-1185">Reference proteome</keyword>
<dbReference type="PATRIC" id="fig|1183438.3.peg.3409"/>
<dbReference type="CDD" id="cd03809">
    <property type="entry name" value="GT4_MtfB-like"/>
    <property type="match status" value="1"/>
</dbReference>